<dbReference type="CDD" id="cd00037">
    <property type="entry name" value="CLECT"/>
    <property type="match status" value="1"/>
</dbReference>
<evidence type="ECO:0000313" key="3">
    <source>
        <dbReference type="WBParaSite" id="EVEC_0001075301-mRNA-1"/>
    </source>
</evidence>
<dbReference type="WBParaSite" id="EVEC_0001075301-mRNA-1">
    <property type="protein sequence ID" value="EVEC_0001075301-mRNA-1"/>
    <property type="gene ID" value="EVEC_0001075301"/>
</dbReference>
<gene>
    <name evidence="1" type="ORF">EVEC_LOCUS10078</name>
</gene>
<evidence type="ECO:0000313" key="1">
    <source>
        <dbReference type="EMBL" id="VDD95327.1"/>
    </source>
</evidence>
<dbReference type="Proteomes" id="UP000274131">
    <property type="component" value="Unassembled WGS sequence"/>
</dbReference>
<dbReference type="SUPFAM" id="SSF56436">
    <property type="entry name" value="C-type lectin-like"/>
    <property type="match status" value="1"/>
</dbReference>
<organism evidence="3">
    <name type="scientific">Enterobius vermicularis</name>
    <name type="common">Human pinworm</name>
    <dbReference type="NCBI Taxonomy" id="51028"/>
    <lineage>
        <taxon>Eukaryota</taxon>
        <taxon>Metazoa</taxon>
        <taxon>Ecdysozoa</taxon>
        <taxon>Nematoda</taxon>
        <taxon>Chromadorea</taxon>
        <taxon>Rhabditida</taxon>
        <taxon>Spirurina</taxon>
        <taxon>Oxyuridomorpha</taxon>
        <taxon>Oxyuroidea</taxon>
        <taxon>Oxyuridae</taxon>
        <taxon>Enterobius</taxon>
    </lineage>
</organism>
<dbReference type="AlphaFoldDB" id="A0A0N4VIT2"/>
<protein>
    <submittedName>
        <fullName evidence="3">Agglutinin_C domain-containing protein</fullName>
    </submittedName>
</protein>
<proteinExistence type="predicted"/>
<dbReference type="EMBL" id="UXUI01010520">
    <property type="protein sequence ID" value="VDD95327.1"/>
    <property type="molecule type" value="Genomic_DNA"/>
</dbReference>
<sequence>MEHLASCGYLQQGSIADIHEKLQKLDTEGRWSYAEAFPKTVDMAFFTGYREHFEACAQHNANLFSIENEAELNFVITRFPIQNGAFLLMYRYYTNGKFVKTLTSDTAYIEQLMKDKHLECNENDVSDCCIALRIAS</sequence>
<dbReference type="InterPro" id="IPR016187">
    <property type="entry name" value="CTDL_fold"/>
</dbReference>
<reference evidence="1 2" key="2">
    <citation type="submission" date="2018-10" db="EMBL/GenBank/DDBJ databases">
        <authorList>
            <consortium name="Pathogen Informatics"/>
        </authorList>
    </citation>
    <scope>NUCLEOTIDE SEQUENCE [LARGE SCALE GENOMIC DNA]</scope>
</reference>
<evidence type="ECO:0000313" key="2">
    <source>
        <dbReference type="Proteomes" id="UP000274131"/>
    </source>
</evidence>
<name>A0A0N4VIT2_ENTVE</name>
<keyword evidence="2" id="KW-1185">Reference proteome</keyword>
<reference evidence="3" key="1">
    <citation type="submission" date="2017-02" db="UniProtKB">
        <authorList>
            <consortium name="WormBaseParasite"/>
        </authorList>
    </citation>
    <scope>IDENTIFICATION</scope>
</reference>
<accession>A0A0N4VIT2</accession>